<dbReference type="Pfam" id="PF21478">
    <property type="entry name" value="GcvP2_C"/>
    <property type="match status" value="1"/>
</dbReference>
<evidence type="ECO:0000256" key="7">
    <source>
        <dbReference type="ARBA" id="ARBA00049026"/>
    </source>
</evidence>
<dbReference type="InterPro" id="IPR003437">
    <property type="entry name" value="GcvP"/>
</dbReference>
<comment type="catalytic activity">
    <reaction evidence="7 8">
        <text>N(6)-[(R)-lipoyl]-L-lysyl-[glycine-cleavage complex H protein] + glycine + H(+) = N(6)-[(R)-S(8)-aminomethyldihydrolipoyl]-L-lysyl-[glycine-cleavage complex H protein] + CO2</text>
        <dbReference type="Rhea" id="RHEA:24304"/>
        <dbReference type="Rhea" id="RHEA-COMP:10494"/>
        <dbReference type="Rhea" id="RHEA-COMP:10495"/>
        <dbReference type="ChEBI" id="CHEBI:15378"/>
        <dbReference type="ChEBI" id="CHEBI:16526"/>
        <dbReference type="ChEBI" id="CHEBI:57305"/>
        <dbReference type="ChEBI" id="CHEBI:83099"/>
        <dbReference type="ChEBI" id="CHEBI:83143"/>
        <dbReference type="EC" id="1.4.4.2"/>
    </reaction>
</comment>
<dbReference type="InterPro" id="IPR049315">
    <property type="entry name" value="GDC-P_N"/>
</dbReference>
<evidence type="ECO:0000256" key="2">
    <source>
        <dbReference type="ARBA" id="ARBA00003788"/>
    </source>
</evidence>
<dbReference type="Gene3D" id="3.40.640.10">
    <property type="entry name" value="Type I PLP-dependent aspartate aminotransferase-like (Major domain)"/>
    <property type="match status" value="2"/>
</dbReference>
<feature type="modified residue" description="N6-(pyridoxal phosphate)lysine" evidence="8">
    <location>
        <position position="691"/>
    </location>
</feature>
<comment type="function">
    <text evidence="2 8">The glycine cleavage system catalyzes the degradation of glycine. The P protein binds the alpha-amino group of glycine through its pyridoxal phosphate cofactor; CO(2) is released and the remaining methylamine moiety is then transferred to the lipoamide cofactor of the H protein.</text>
</comment>
<evidence type="ECO:0000256" key="6">
    <source>
        <dbReference type="ARBA" id="ARBA00023002"/>
    </source>
</evidence>
<reference evidence="11 12" key="1">
    <citation type="journal article" date="2023" name="Environ Microbiome">
        <title>A coral-associated actinobacterium mitigates coral bleaching under heat stress.</title>
        <authorList>
            <person name="Li J."/>
            <person name="Zou Y."/>
            <person name="Li Q."/>
            <person name="Zhang J."/>
            <person name="Bourne D.G."/>
            <person name="Lyu Y."/>
            <person name="Liu C."/>
            <person name="Zhang S."/>
        </authorList>
    </citation>
    <scope>NUCLEOTIDE SEQUENCE [LARGE SCALE GENOMIC DNA]</scope>
    <source>
        <strain evidence="11 12">SCSIO 13291</strain>
    </source>
</reference>
<protein>
    <recommendedName>
        <fullName evidence="8">Glycine dehydrogenase (decarboxylating)</fullName>
        <ecNumber evidence="8">1.4.4.2</ecNumber>
    </recommendedName>
    <alternativeName>
        <fullName evidence="8">Glycine cleavage system P-protein</fullName>
    </alternativeName>
    <alternativeName>
        <fullName evidence="8">Glycine decarboxylase</fullName>
    </alternativeName>
    <alternativeName>
        <fullName evidence="8">Glycine dehydrogenase (aminomethyl-transferring)</fullName>
    </alternativeName>
</protein>
<feature type="domain" description="Glycine cleavage system P-protein N-terminal" evidence="9">
    <location>
        <begin position="466"/>
        <end position="720"/>
    </location>
</feature>
<dbReference type="NCBIfam" id="TIGR00461">
    <property type="entry name" value="gcvP"/>
    <property type="match status" value="1"/>
</dbReference>
<dbReference type="InterPro" id="IPR015424">
    <property type="entry name" value="PyrdxlP-dep_Trfase"/>
</dbReference>
<comment type="subunit">
    <text evidence="4 8">The glycine cleavage system is composed of four proteins: P, T, L and H.</text>
</comment>
<evidence type="ECO:0000256" key="5">
    <source>
        <dbReference type="ARBA" id="ARBA00022898"/>
    </source>
</evidence>
<dbReference type="Gene3D" id="3.90.1150.10">
    <property type="entry name" value="Aspartate Aminotransferase, domain 1"/>
    <property type="match status" value="2"/>
</dbReference>
<evidence type="ECO:0000256" key="4">
    <source>
        <dbReference type="ARBA" id="ARBA00011690"/>
    </source>
</evidence>
<name>A0ABZ3CEW3_9ACTN</name>
<keyword evidence="5 8" id="KW-0663">Pyridoxal phosphate</keyword>
<proteinExistence type="inferred from homology"/>
<dbReference type="HAMAP" id="MF_00711">
    <property type="entry name" value="GcvP"/>
    <property type="match status" value="1"/>
</dbReference>
<evidence type="ECO:0000256" key="1">
    <source>
        <dbReference type="ARBA" id="ARBA00001933"/>
    </source>
</evidence>
<dbReference type="RefSeq" id="WP_342373473.1">
    <property type="nucleotide sequence ID" value="NZ_CP115965.1"/>
</dbReference>
<comment type="similarity">
    <text evidence="3 8">Belongs to the GcvP family.</text>
</comment>
<comment type="cofactor">
    <cofactor evidence="1 8">
        <name>pyridoxal 5'-phosphate</name>
        <dbReference type="ChEBI" id="CHEBI:597326"/>
    </cofactor>
</comment>
<dbReference type="InterPro" id="IPR049316">
    <property type="entry name" value="GDC-P_C"/>
</dbReference>
<evidence type="ECO:0000256" key="3">
    <source>
        <dbReference type="ARBA" id="ARBA00010756"/>
    </source>
</evidence>
<dbReference type="GO" id="GO:0004375">
    <property type="term" value="F:glycine dehydrogenase (decarboxylating) activity"/>
    <property type="evidence" value="ECO:0007669"/>
    <property type="project" value="UniProtKB-EC"/>
</dbReference>
<dbReference type="InterPro" id="IPR015422">
    <property type="entry name" value="PyrdxlP-dep_Trfase_small"/>
</dbReference>
<dbReference type="PANTHER" id="PTHR11773:SF1">
    <property type="entry name" value="GLYCINE DEHYDROGENASE (DECARBOXYLATING), MITOCHONDRIAL"/>
    <property type="match status" value="1"/>
</dbReference>
<keyword evidence="6 8" id="KW-0560">Oxidoreductase</keyword>
<evidence type="ECO:0000259" key="10">
    <source>
        <dbReference type="Pfam" id="PF21478"/>
    </source>
</evidence>
<evidence type="ECO:0000259" key="9">
    <source>
        <dbReference type="Pfam" id="PF02347"/>
    </source>
</evidence>
<feature type="domain" description="Glycine dehydrogenase C-terminal" evidence="10">
    <location>
        <begin position="763"/>
        <end position="884"/>
    </location>
</feature>
<dbReference type="EMBL" id="CP115965">
    <property type="protein sequence ID" value="WZX00086.1"/>
    <property type="molecule type" value="Genomic_DNA"/>
</dbReference>
<dbReference type="Pfam" id="PF02347">
    <property type="entry name" value="GDC-P"/>
    <property type="match status" value="2"/>
</dbReference>
<evidence type="ECO:0000313" key="12">
    <source>
        <dbReference type="Proteomes" id="UP001434337"/>
    </source>
</evidence>
<feature type="domain" description="Glycine cleavage system P-protein N-terminal" evidence="9">
    <location>
        <begin position="8"/>
        <end position="433"/>
    </location>
</feature>
<dbReference type="NCBIfam" id="NF003346">
    <property type="entry name" value="PRK04366.1"/>
    <property type="match status" value="1"/>
</dbReference>
<dbReference type="EC" id="1.4.4.2" evidence="8"/>
<dbReference type="InterPro" id="IPR015421">
    <property type="entry name" value="PyrdxlP-dep_Trfase_major"/>
</dbReference>
<sequence>MGAPAFVQRHLGPDAADRARMLQVLDVGSLEELVDAAVPAEIRMTEPLALPAALSEDAVQAELAALAALNVPGRAMIGLGYHGTLTPPVIRRGVLENPAWYTAYTPYQPEISQGRLEMLLTFQTMVADLTGLATAGSSLLDEATAVAEAVGVARRQVRKGSVVLVDGGILPQSLAVLQTRALAQDITVVSTDDLVSGLQRHEAFAVVVQTPASDGSLRSVEELTLIAAKAHENGAQVIAAADLLALTLLPAPGEWGADIAVGSTQRFGVPLFYGGPHAGYIAVRAGMERQLPGRLVGVSQDRLGTPAFRLALQTREQHIRREKATSNICTAQVLLAVTAAAYAVYHGPDGLRAIAEQIARNARRLAAAVIAAGFELTSDTFFDTIGVRAEGDAAAIVARARTRGVHLRQVSPDTVGVSVGEDATEADLAAVAEDFGATLGAEEAGATGQPERATAYLTHPVFHSYRSETAMMRYLRALADRDFALDRGMIPLGSCTMKLNPAAAMEPISYPGFANLHPFVPAADARGYAALIHRLEEQLVAVTGYDRVSLQPNAGSQGEFAGLMAVRAYHRSRGEQHRTVCLIPASAHGTNAASAAMAGMDVVVVKTAPDGSIDPDDLAAKVARHADELAVIMITYPSTHGVYEARVADLCALVHDAGGQVYVDGANLNALMGLAQPGRFGADVSHLNLHKTFAIPHGGGGPGVGPVAVRDHLAPFLPGHPVVPDAGPAGSAAVIAAAPWGSAGILPISYAFIALLGPDLRLASETAVLSANYLARRLSERYPILYTGESGFVAHECIVDLRPMTKATGITVDDVAKRLIDHGFHAPTMSFPVAGTLMVEPTESESLAELDRFVTAMLAIADEAQAVASGQWPADDNPLVNAPHTLAEVSGDTWEHPYPRSLAAFPAGDVRGAVSAGAVEKYFPAVARIDQAFGDRNLVCSCPPIEAYASS</sequence>
<dbReference type="InterPro" id="IPR020581">
    <property type="entry name" value="GDC_P"/>
</dbReference>
<dbReference type="Proteomes" id="UP001434337">
    <property type="component" value="Chromosome"/>
</dbReference>
<dbReference type="PANTHER" id="PTHR11773">
    <property type="entry name" value="GLYCINE DEHYDROGENASE, DECARBOXYLATING"/>
    <property type="match status" value="1"/>
</dbReference>
<keyword evidence="12" id="KW-1185">Reference proteome</keyword>
<gene>
    <name evidence="8 11" type="primary">gcvP</name>
    <name evidence="11" type="ORF">PCC79_07870</name>
</gene>
<evidence type="ECO:0000313" key="11">
    <source>
        <dbReference type="EMBL" id="WZX00086.1"/>
    </source>
</evidence>
<accession>A0ABZ3CEW3</accession>
<evidence type="ECO:0000256" key="8">
    <source>
        <dbReference type="HAMAP-Rule" id="MF_00711"/>
    </source>
</evidence>
<dbReference type="SUPFAM" id="SSF53383">
    <property type="entry name" value="PLP-dependent transferases"/>
    <property type="match status" value="2"/>
</dbReference>
<organism evidence="11 12">
    <name type="scientific">Propioniciclava soli</name>
    <dbReference type="NCBI Taxonomy" id="2775081"/>
    <lineage>
        <taxon>Bacteria</taxon>
        <taxon>Bacillati</taxon>
        <taxon>Actinomycetota</taxon>
        <taxon>Actinomycetes</taxon>
        <taxon>Propionibacteriales</taxon>
        <taxon>Propionibacteriaceae</taxon>
        <taxon>Propioniciclava</taxon>
    </lineage>
</organism>